<evidence type="ECO:0000313" key="2">
    <source>
        <dbReference type="EMBL" id="OGG86236.1"/>
    </source>
</evidence>
<comment type="caution">
    <text evidence="2">The sequence shown here is derived from an EMBL/GenBank/DDBJ whole genome shotgun (WGS) entry which is preliminary data.</text>
</comment>
<dbReference type="EMBL" id="MFMS01000001">
    <property type="protein sequence ID" value="OGG86236.1"/>
    <property type="molecule type" value="Genomic_DNA"/>
</dbReference>
<reference evidence="2 3" key="1">
    <citation type="journal article" date="2016" name="Nat. Commun.">
        <title>Thousands of microbial genomes shed light on interconnected biogeochemical processes in an aquifer system.</title>
        <authorList>
            <person name="Anantharaman K."/>
            <person name="Brown C.T."/>
            <person name="Hug L.A."/>
            <person name="Sharon I."/>
            <person name="Castelle C.J."/>
            <person name="Probst A.J."/>
            <person name="Thomas B.C."/>
            <person name="Singh A."/>
            <person name="Wilkins M.J."/>
            <person name="Karaoz U."/>
            <person name="Brodie E.L."/>
            <person name="Williams K.H."/>
            <person name="Hubbard S.S."/>
            <person name="Banfield J.F."/>
        </authorList>
    </citation>
    <scope>NUCLEOTIDE SEQUENCE [LARGE SCALE GENOMIC DNA]</scope>
</reference>
<gene>
    <name evidence="2" type="ORF">A2392_00115</name>
</gene>
<dbReference type="Pfam" id="PF03161">
    <property type="entry name" value="LAGLIDADG_2"/>
    <property type="match status" value="1"/>
</dbReference>
<name>A0A1F6FK49_9BACT</name>
<sequence>MDNTVERLNQFQKSVIIGTILGDGYIRIVPGRQNAFLEINHALSQREFVMWTYDKLKGIRAGVPKVRNGNGKRLAIRFYTRQSSELTKMHSLFYNNGVKVIPDDLPLDPVALAVWFMDDGSRCRESDVYLNTQQFDTKSQLILIQALKKLGLDATLNKDKEYQRIRFLKKSIPRLFELIKSHIIPSMYYKIGLESVETTRQSPTLITLDEDIVRSSK</sequence>
<dbReference type="AlphaFoldDB" id="A0A1F6FK49"/>
<accession>A0A1F6FK49</accession>
<proteinExistence type="predicted"/>
<dbReference type="InterPro" id="IPR004860">
    <property type="entry name" value="LAGLIDADG_dom"/>
</dbReference>
<organism evidence="2 3">
    <name type="scientific">Candidatus Kaiserbacteria bacterium RIFOXYB1_FULL_46_14</name>
    <dbReference type="NCBI Taxonomy" id="1798531"/>
    <lineage>
        <taxon>Bacteria</taxon>
        <taxon>Candidatus Kaiseribacteriota</taxon>
    </lineage>
</organism>
<dbReference type="SUPFAM" id="SSF55608">
    <property type="entry name" value="Homing endonucleases"/>
    <property type="match status" value="1"/>
</dbReference>
<dbReference type="GO" id="GO:0004519">
    <property type="term" value="F:endonuclease activity"/>
    <property type="evidence" value="ECO:0007669"/>
    <property type="project" value="InterPro"/>
</dbReference>
<evidence type="ECO:0000259" key="1">
    <source>
        <dbReference type="Pfam" id="PF03161"/>
    </source>
</evidence>
<dbReference type="InterPro" id="IPR027434">
    <property type="entry name" value="Homing_endonucl"/>
</dbReference>
<dbReference type="Proteomes" id="UP000177395">
    <property type="component" value="Unassembled WGS sequence"/>
</dbReference>
<dbReference type="Gene3D" id="3.10.28.10">
    <property type="entry name" value="Homing endonucleases"/>
    <property type="match status" value="2"/>
</dbReference>
<protein>
    <recommendedName>
        <fullName evidence="1">Homing endonuclease LAGLIDADG domain-containing protein</fullName>
    </recommendedName>
</protein>
<evidence type="ECO:0000313" key="3">
    <source>
        <dbReference type="Proteomes" id="UP000177395"/>
    </source>
</evidence>
<feature type="domain" description="Homing endonuclease LAGLIDADG" evidence="1">
    <location>
        <begin position="14"/>
        <end position="175"/>
    </location>
</feature>